<dbReference type="EMBL" id="KY709296">
    <property type="protein sequence ID" value="ARM70595.1"/>
    <property type="molecule type" value="Genomic_DNA"/>
</dbReference>
<protein>
    <submittedName>
        <fullName evidence="1">Chaperone of endosialidase</fullName>
    </submittedName>
</protein>
<reference evidence="1 2" key="1">
    <citation type="submission" date="2017-03" db="EMBL/GenBank/DDBJ databases">
        <title>Isolation of lytic bacteriophages infecting Shewanella putrefaciens and Shewanella baltica for biocontrol of fish and shrimp spoilage during chilled storage.</title>
        <authorList>
            <person name="Yang Z."/>
            <person name="Tao X."/>
            <person name="Gao L."/>
            <person name="Rao S."/>
        </authorList>
    </citation>
    <scope>NUCLEOTIDE SEQUENCE [LARGE SCALE GENOMIC DNA]</scope>
</reference>
<dbReference type="Proteomes" id="UP000221216">
    <property type="component" value="Segment"/>
</dbReference>
<name>A0A1W6JTQ1_9CAUD</name>
<evidence type="ECO:0000313" key="2">
    <source>
        <dbReference type="Proteomes" id="UP000221216"/>
    </source>
</evidence>
<organism evidence="1 2">
    <name type="scientific">Shewanella phage SppYZU05</name>
    <dbReference type="NCBI Taxonomy" id="1970795"/>
    <lineage>
        <taxon>Viruses</taxon>
        <taxon>Duplodnaviria</taxon>
        <taxon>Heunggongvirae</taxon>
        <taxon>Uroviricota</taxon>
        <taxon>Caudoviricetes</taxon>
        <taxon>Chaseviridae</taxon>
        <taxon>Nefertitivirinae</taxon>
        <taxon>Yushanvirus</taxon>
        <taxon>Yushanvirus SppYZU05</taxon>
    </lineage>
</organism>
<sequence length="746" mass="78547">MKGYSFSELVKLAEAALPATGTAVAAQKLANARTIGGVYFDGTANINLPGVNIAGNQNTSGNAASATKLQNVRTIAGQAFDGTQNVVITPATIGASSLGHTHTPAEVGLGNLSNNPVSVNADPASYALRDGNGDLVARAFHGIHIGDGANLNNLQWGKLTGIPATASRWPTAAEAGASPALPINADFGGDSITIDTAQFIEMLRLMGAFGRGYWCCRGSWSYATNRYVNTGIGVIHLAGAIVEVWGSGSGNCTIRVVSATTTGGNGASPNYEWMYVDNGPTYQPGWRLGFNTATGVPWAALRDVPATATRWPSTAEIGALPAAGGTVTGSLTVNGVIVGNDRLVGIGKDNLYTGAGLEARTAIGSTADPSVGFHAAGRYAGTLRMLGDESFGFLDAENTRYSNLRVRDLIAVGKVDTPTIATQNIATGNASNVGWYRSVGDVGWYNETYGGGVYMRDSTYVRVYGGKQLAVESTASDSINTVGGVLADRYQTAGGGTVYNQRGDTTWMTSNSISTTHAGIGVQLGVGPMYWDGAATKSIWHSGNAPATATRWPTAAEVGLGNVANKGWNYGVAADTYAVRDGNGDLVARWMHAAEFYGSGTNLTNLQWSRLTGVPQTAVRWPTWAEVSGKPAEASQWISLLKNTSTTCVKEYILPPQMLNHLAAGGMIHLRVFLNQSGTAAGVRHCKETYIDGSDEWQSGTINIDLEWPGFSYLNIRNNSTGFAANLRNRIISQYPNIQRVDMRLL</sequence>
<gene>
    <name evidence="1" type="ORF">SppYZU05_69</name>
</gene>
<accession>A0A1W6JTQ1</accession>
<keyword evidence="2" id="KW-1185">Reference proteome</keyword>
<evidence type="ECO:0000313" key="1">
    <source>
        <dbReference type="EMBL" id="ARM70595.1"/>
    </source>
</evidence>
<proteinExistence type="predicted"/>